<dbReference type="InterPro" id="IPR009061">
    <property type="entry name" value="DNA-bd_dom_put_sf"/>
</dbReference>
<reference evidence="2 3" key="1">
    <citation type="submission" date="2017-10" db="EMBL/GenBank/DDBJ databases">
        <title>Integration of genomic and chemical information greatly accelerates assignment of the full stereostructure of myelolactone, a potent inhibitor of myeloma from a marine-derived Micromonospora.</title>
        <authorList>
            <person name="Kim M.C."/>
            <person name="Machado H."/>
            <person name="Jensen P.R."/>
            <person name="Fenical W."/>
        </authorList>
    </citation>
    <scope>NUCLEOTIDE SEQUENCE [LARGE SCALE GENOMIC DNA]</scope>
    <source>
        <strain evidence="2 3">CNY-010</strain>
    </source>
</reference>
<dbReference type="AlphaFoldDB" id="A0A386WVF7"/>
<dbReference type="NCBIfam" id="TIGR01764">
    <property type="entry name" value="excise"/>
    <property type="match status" value="1"/>
</dbReference>
<name>A0A386WVF7_9ACTN</name>
<dbReference type="RefSeq" id="WP_120574122.1">
    <property type="nucleotide sequence ID" value="NZ_CP024087.1"/>
</dbReference>
<keyword evidence="2" id="KW-0238">DNA-binding</keyword>
<dbReference type="Pfam" id="PF12728">
    <property type="entry name" value="HTH_17"/>
    <property type="match status" value="1"/>
</dbReference>
<accession>A0A386WVF7</accession>
<dbReference type="KEGG" id="mtua:CSH63_29335"/>
<protein>
    <submittedName>
        <fullName evidence="2">DNA-binding protein</fullName>
    </submittedName>
</protein>
<dbReference type="EMBL" id="CP024087">
    <property type="protein sequence ID" value="AYF31478.1"/>
    <property type="molecule type" value="Genomic_DNA"/>
</dbReference>
<dbReference type="Proteomes" id="UP000267804">
    <property type="component" value="Chromosome"/>
</dbReference>
<dbReference type="Gene3D" id="1.10.10.10">
    <property type="entry name" value="Winged helix-like DNA-binding domain superfamily/Winged helix DNA-binding domain"/>
    <property type="match status" value="1"/>
</dbReference>
<evidence type="ECO:0000259" key="1">
    <source>
        <dbReference type="Pfam" id="PF12728"/>
    </source>
</evidence>
<gene>
    <name evidence="2" type="ORF">CSH63_29335</name>
</gene>
<dbReference type="GO" id="GO:0003677">
    <property type="term" value="F:DNA binding"/>
    <property type="evidence" value="ECO:0007669"/>
    <property type="project" value="UniProtKB-KW"/>
</dbReference>
<sequence length="65" mass="7523">MTKATTRRPLATPEQVSEHLGVPVATLYQWRHRGVGPRGSKVGRHIRYRWEDVEKWLDQQAKADA</sequence>
<dbReference type="InterPro" id="IPR010093">
    <property type="entry name" value="SinI_DNA-bd"/>
</dbReference>
<evidence type="ECO:0000313" key="3">
    <source>
        <dbReference type="Proteomes" id="UP000267804"/>
    </source>
</evidence>
<organism evidence="2 3">
    <name type="scientific">Micromonospora tulbaghiae</name>
    <dbReference type="NCBI Taxonomy" id="479978"/>
    <lineage>
        <taxon>Bacteria</taxon>
        <taxon>Bacillati</taxon>
        <taxon>Actinomycetota</taxon>
        <taxon>Actinomycetes</taxon>
        <taxon>Micromonosporales</taxon>
        <taxon>Micromonosporaceae</taxon>
        <taxon>Micromonospora</taxon>
    </lineage>
</organism>
<evidence type="ECO:0000313" key="2">
    <source>
        <dbReference type="EMBL" id="AYF31478.1"/>
    </source>
</evidence>
<proteinExistence type="predicted"/>
<dbReference type="InterPro" id="IPR036388">
    <property type="entry name" value="WH-like_DNA-bd_sf"/>
</dbReference>
<feature type="domain" description="Helix-turn-helix" evidence="1">
    <location>
        <begin position="12"/>
        <end position="60"/>
    </location>
</feature>
<dbReference type="InterPro" id="IPR041657">
    <property type="entry name" value="HTH_17"/>
</dbReference>
<dbReference type="SUPFAM" id="SSF46955">
    <property type="entry name" value="Putative DNA-binding domain"/>
    <property type="match status" value="1"/>
</dbReference>